<keyword evidence="3" id="KW-0057">Aromatic amino acid biosynthesis</keyword>
<dbReference type="GO" id="GO:0019632">
    <property type="term" value="P:shikimate metabolic process"/>
    <property type="evidence" value="ECO:0007669"/>
    <property type="project" value="TreeGrafter"/>
</dbReference>
<organism evidence="5 6">
    <name type="scientific">Candidatus Pullibacteroides excrementavium</name>
    <dbReference type="NCBI Taxonomy" id="2840905"/>
    <lineage>
        <taxon>Bacteria</taxon>
        <taxon>Pseudomonadati</taxon>
        <taxon>Bacteroidota</taxon>
        <taxon>Bacteroidia</taxon>
        <taxon>Bacteroidales</taxon>
        <taxon>Candidatus Pullibacteroides</taxon>
    </lineage>
</organism>
<dbReference type="Gene3D" id="3.40.50.10860">
    <property type="entry name" value="Leucine Dehydrogenase, chain A, domain 1"/>
    <property type="match status" value="1"/>
</dbReference>
<protein>
    <submittedName>
        <fullName evidence="5">Shikimate dehydrogenase</fullName>
    </submittedName>
</protein>
<dbReference type="PANTHER" id="PTHR21089">
    <property type="entry name" value="SHIKIMATE DEHYDROGENASE"/>
    <property type="match status" value="1"/>
</dbReference>
<comment type="caution">
    <text evidence="5">The sequence shown here is derived from an EMBL/GenBank/DDBJ whole genome shotgun (WGS) entry which is preliminary data.</text>
</comment>
<dbReference type="InterPro" id="IPR013708">
    <property type="entry name" value="Shikimate_DH-bd_N"/>
</dbReference>
<accession>A0A9D9H0Z0</accession>
<dbReference type="Gene3D" id="3.40.50.720">
    <property type="entry name" value="NAD(P)-binding Rossmann-like Domain"/>
    <property type="match status" value="1"/>
</dbReference>
<reference evidence="5" key="1">
    <citation type="submission" date="2020-10" db="EMBL/GenBank/DDBJ databases">
        <authorList>
            <person name="Gilroy R."/>
        </authorList>
    </citation>
    <scope>NUCLEOTIDE SEQUENCE</scope>
    <source>
        <strain evidence="5">2889</strain>
    </source>
</reference>
<dbReference type="GO" id="GO:0009423">
    <property type="term" value="P:chorismate biosynthetic process"/>
    <property type="evidence" value="ECO:0007669"/>
    <property type="project" value="TreeGrafter"/>
</dbReference>
<dbReference type="InterPro" id="IPR022893">
    <property type="entry name" value="Shikimate_DH_fam"/>
</dbReference>
<evidence type="ECO:0000313" key="5">
    <source>
        <dbReference type="EMBL" id="MBO8432049.1"/>
    </source>
</evidence>
<dbReference type="CDD" id="cd01065">
    <property type="entry name" value="NAD_bind_Shikimate_DH"/>
    <property type="match status" value="1"/>
</dbReference>
<evidence type="ECO:0000256" key="2">
    <source>
        <dbReference type="ARBA" id="ARBA00023002"/>
    </source>
</evidence>
<evidence type="ECO:0000256" key="1">
    <source>
        <dbReference type="ARBA" id="ARBA00004871"/>
    </source>
</evidence>
<dbReference type="GO" id="GO:0050661">
    <property type="term" value="F:NADP binding"/>
    <property type="evidence" value="ECO:0007669"/>
    <property type="project" value="TreeGrafter"/>
</dbReference>
<dbReference type="InterPro" id="IPR036291">
    <property type="entry name" value="NAD(P)-bd_dom_sf"/>
</dbReference>
<dbReference type="Proteomes" id="UP000823612">
    <property type="component" value="Unassembled WGS sequence"/>
</dbReference>
<gene>
    <name evidence="5" type="ORF">IAB08_01985</name>
</gene>
<feature type="domain" description="Shikimate dehydrogenase substrate binding N-terminal" evidence="4">
    <location>
        <begin position="13"/>
        <end position="95"/>
    </location>
</feature>
<dbReference type="Pfam" id="PF08501">
    <property type="entry name" value="Shikimate_dh_N"/>
    <property type="match status" value="1"/>
</dbReference>
<dbReference type="AlphaFoldDB" id="A0A9D9H0Z0"/>
<evidence type="ECO:0000313" key="6">
    <source>
        <dbReference type="Proteomes" id="UP000823612"/>
    </source>
</evidence>
<proteinExistence type="predicted"/>
<reference evidence="5" key="2">
    <citation type="journal article" date="2021" name="PeerJ">
        <title>Extensive microbial diversity within the chicken gut microbiome revealed by metagenomics and culture.</title>
        <authorList>
            <person name="Gilroy R."/>
            <person name="Ravi A."/>
            <person name="Getino M."/>
            <person name="Pursley I."/>
            <person name="Horton D.L."/>
            <person name="Alikhan N.F."/>
            <person name="Baker D."/>
            <person name="Gharbi K."/>
            <person name="Hall N."/>
            <person name="Watson M."/>
            <person name="Adriaenssens E.M."/>
            <person name="Foster-Nyarko E."/>
            <person name="Jarju S."/>
            <person name="Secka A."/>
            <person name="Antonio M."/>
            <person name="Oren A."/>
            <person name="Chaudhuri R.R."/>
            <person name="La Ragione R."/>
            <person name="Hildebrand F."/>
            <person name="Pallen M.J."/>
        </authorList>
    </citation>
    <scope>NUCLEOTIDE SEQUENCE</scope>
    <source>
        <strain evidence="5">2889</strain>
    </source>
</reference>
<dbReference type="EMBL" id="JADIMZ010000028">
    <property type="protein sequence ID" value="MBO8432049.1"/>
    <property type="molecule type" value="Genomic_DNA"/>
</dbReference>
<dbReference type="InterPro" id="IPR046346">
    <property type="entry name" value="Aminoacid_DH-like_N_sf"/>
</dbReference>
<keyword evidence="2" id="KW-0560">Oxidoreductase</keyword>
<dbReference type="GO" id="GO:0004764">
    <property type="term" value="F:shikimate 3-dehydrogenase (NADP+) activity"/>
    <property type="evidence" value="ECO:0007669"/>
    <property type="project" value="InterPro"/>
</dbReference>
<evidence type="ECO:0000256" key="3">
    <source>
        <dbReference type="ARBA" id="ARBA00023141"/>
    </source>
</evidence>
<evidence type="ECO:0000259" key="4">
    <source>
        <dbReference type="Pfam" id="PF08501"/>
    </source>
</evidence>
<dbReference type="SUPFAM" id="SSF53223">
    <property type="entry name" value="Aminoacid dehydrogenase-like, N-terminal domain"/>
    <property type="match status" value="1"/>
</dbReference>
<keyword evidence="3" id="KW-0028">Amino-acid biosynthesis</keyword>
<comment type="pathway">
    <text evidence="1">Metabolic intermediate biosynthesis; chorismate biosynthesis; chorismate from D-erythrose 4-phosphate and phosphoenolpyruvate: step 4/7.</text>
</comment>
<dbReference type="PANTHER" id="PTHR21089:SF1">
    <property type="entry name" value="BIFUNCTIONAL 3-DEHYDROQUINATE DEHYDRATASE_SHIKIMATE DEHYDROGENASE, CHLOROPLASTIC"/>
    <property type="match status" value="1"/>
</dbReference>
<dbReference type="GO" id="GO:0005829">
    <property type="term" value="C:cytosol"/>
    <property type="evidence" value="ECO:0007669"/>
    <property type="project" value="TreeGrafter"/>
</dbReference>
<name>A0A9D9H0Z0_9BACT</name>
<dbReference type="SUPFAM" id="SSF51735">
    <property type="entry name" value="NAD(P)-binding Rossmann-fold domains"/>
    <property type="match status" value="1"/>
</dbReference>
<sequence length="274" mass="30392">MEENRGVRGLLGLLGHPLGHSFSVAYFREKFSDFPQRGLVYRNFDFEDLADGIRQLRGCGLLRGFNVTIPYKKRVMAYLDGISDEAAAIGAVNTVAVEASTGRWIGHNTDTLGFWESLQDFLQGQPVRRDAKALVLGNGGASQAVQYALARHGISYDLACRPEHAPCAGCGSLRPFAPQRVLPYASLSEDMFRDEIFLIVNTTSLGMHPCVDEAPRIPYEGLGVSHYAFDLVYNPAETLFLRRCREQGANVRNGLDMLYRQADAAWRIWASSSL</sequence>
<dbReference type="GO" id="GO:0009073">
    <property type="term" value="P:aromatic amino acid family biosynthetic process"/>
    <property type="evidence" value="ECO:0007669"/>
    <property type="project" value="UniProtKB-KW"/>
</dbReference>